<dbReference type="Pfam" id="PF07977">
    <property type="entry name" value="FabA"/>
    <property type="match status" value="1"/>
</dbReference>
<name>A0A1H9SYU5_9PSEU</name>
<evidence type="ECO:0000313" key="4">
    <source>
        <dbReference type="Proteomes" id="UP000199352"/>
    </source>
</evidence>
<dbReference type="SUPFAM" id="SSF54637">
    <property type="entry name" value="Thioesterase/thiol ester dehydrase-isomerase"/>
    <property type="match status" value="1"/>
</dbReference>
<dbReference type="OrthoDB" id="9772788at2"/>
<dbReference type="RefSeq" id="WP_089956929.1">
    <property type="nucleotide sequence ID" value="NZ_FOFR01000017.1"/>
</dbReference>
<keyword evidence="4" id="KW-1185">Reference proteome</keyword>
<dbReference type="Gene3D" id="3.10.129.10">
    <property type="entry name" value="Hotdog Thioesterase"/>
    <property type="match status" value="1"/>
</dbReference>
<proteinExistence type="inferred from homology"/>
<evidence type="ECO:0000313" key="3">
    <source>
        <dbReference type="EMBL" id="SER90182.1"/>
    </source>
</evidence>
<organism evidence="3 4">
    <name type="scientific">Lentzea xinjiangensis</name>
    <dbReference type="NCBI Taxonomy" id="402600"/>
    <lineage>
        <taxon>Bacteria</taxon>
        <taxon>Bacillati</taxon>
        <taxon>Actinomycetota</taxon>
        <taxon>Actinomycetes</taxon>
        <taxon>Pseudonocardiales</taxon>
        <taxon>Pseudonocardiaceae</taxon>
        <taxon>Lentzea</taxon>
    </lineage>
</organism>
<reference evidence="4" key="1">
    <citation type="submission" date="2016-10" db="EMBL/GenBank/DDBJ databases">
        <authorList>
            <person name="Varghese N."/>
            <person name="Submissions S."/>
        </authorList>
    </citation>
    <scope>NUCLEOTIDE SEQUENCE [LARGE SCALE GENOMIC DNA]</scope>
    <source>
        <strain evidence="4">CGMCC 4.3525</strain>
    </source>
</reference>
<dbReference type="InterPro" id="IPR029069">
    <property type="entry name" value="HotDog_dom_sf"/>
</dbReference>
<dbReference type="Proteomes" id="UP000199352">
    <property type="component" value="Unassembled WGS sequence"/>
</dbReference>
<dbReference type="PANTHER" id="PTHR30272">
    <property type="entry name" value="3-HYDROXYACYL-[ACYL-CARRIER-PROTEIN] DEHYDRATASE"/>
    <property type="match status" value="1"/>
</dbReference>
<evidence type="ECO:0000256" key="2">
    <source>
        <dbReference type="ARBA" id="ARBA00023239"/>
    </source>
</evidence>
<evidence type="ECO:0000256" key="1">
    <source>
        <dbReference type="ARBA" id="ARBA00009174"/>
    </source>
</evidence>
<gene>
    <name evidence="3" type="ORF">SAMN05216188_11764</name>
</gene>
<sequence>MTDQLVETARTLGFSEIKQWLRHRHPMIYIDRVTDYEPGVRLVSVLSVSGALDCVAGHFPDRAIFPGSHLMQAFAQSGIVLYQLSTSRLDDDEITLIGSVKSRFTRVVVPGDQVFFDVRVDRLMGKAFFFSATARVDDRTVALFKGTLTRTPVAELGAQLW</sequence>
<protein>
    <submittedName>
        <fullName evidence="3">3-hydroxyacyl-[acyl-carrier-protein] dehydratase</fullName>
    </submittedName>
</protein>
<dbReference type="PANTHER" id="PTHR30272:SF1">
    <property type="entry name" value="3-HYDROXYACYL-[ACYL-CARRIER-PROTEIN] DEHYDRATASE"/>
    <property type="match status" value="1"/>
</dbReference>
<keyword evidence="2" id="KW-0456">Lyase</keyword>
<dbReference type="AlphaFoldDB" id="A0A1H9SYU5"/>
<dbReference type="EMBL" id="FOFR01000017">
    <property type="protein sequence ID" value="SER90182.1"/>
    <property type="molecule type" value="Genomic_DNA"/>
</dbReference>
<dbReference type="STRING" id="402600.SAMN05216188_11764"/>
<comment type="similarity">
    <text evidence="1">Belongs to the thioester dehydratase family. FabZ subfamily.</text>
</comment>
<dbReference type="GO" id="GO:0016829">
    <property type="term" value="F:lyase activity"/>
    <property type="evidence" value="ECO:0007669"/>
    <property type="project" value="UniProtKB-KW"/>
</dbReference>
<dbReference type="CDD" id="cd01288">
    <property type="entry name" value="FabZ"/>
    <property type="match status" value="1"/>
</dbReference>
<accession>A0A1H9SYU5</accession>
<dbReference type="InterPro" id="IPR013114">
    <property type="entry name" value="FabA_FabZ"/>
</dbReference>